<feature type="region of interest" description="Disordered" evidence="17">
    <location>
        <begin position="583"/>
        <end position="602"/>
    </location>
</feature>
<dbReference type="SUPFAM" id="SSF52540">
    <property type="entry name" value="P-loop containing nucleoside triphosphate hydrolases"/>
    <property type="match status" value="1"/>
</dbReference>
<comment type="catalytic activity">
    <reaction evidence="13 15 16">
        <text>ATP + H2O = ADP + phosphate + H(+)</text>
        <dbReference type="Rhea" id="RHEA:13065"/>
        <dbReference type="ChEBI" id="CHEBI:15377"/>
        <dbReference type="ChEBI" id="CHEBI:15378"/>
        <dbReference type="ChEBI" id="CHEBI:30616"/>
        <dbReference type="ChEBI" id="CHEBI:43474"/>
        <dbReference type="ChEBI" id="CHEBI:456216"/>
        <dbReference type="EC" id="5.6.2.4"/>
    </reaction>
</comment>
<dbReference type="Gene3D" id="1.10.10.510">
    <property type="entry name" value="Zinc finger, large T-antigen D1 domain"/>
    <property type="match status" value="1"/>
</dbReference>
<evidence type="ECO:0000313" key="20">
    <source>
        <dbReference type="Proteomes" id="UP000099010"/>
    </source>
</evidence>
<evidence type="ECO:0000256" key="5">
    <source>
        <dbReference type="ARBA" id="ARBA00022705"/>
    </source>
</evidence>
<evidence type="ECO:0000256" key="15">
    <source>
        <dbReference type="HAMAP-Rule" id="MF_04000"/>
    </source>
</evidence>
<dbReference type="Gene3D" id="3.40.50.300">
    <property type="entry name" value="P-loop containing nucleotide triphosphate hydrolases"/>
    <property type="match status" value="1"/>
</dbReference>
<keyword evidence="15" id="KW-0832">Ubl conjugation</keyword>
<dbReference type="RefSeq" id="YP_008433328.1">
    <property type="nucleotide sequence ID" value="NC_022095.1"/>
</dbReference>
<keyword evidence="11 15" id="KW-0413">Isomerase</keyword>
<feature type="domain" description="SF3 helicase" evidence="18">
    <location>
        <begin position="405"/>
        <end position="555"/>
    </location>
</feature>
<keyword evidence="8 15" id="KW-0347">Helicase</keyword>
<comment type="PTM">
    <text evidence="15">Sumoylated.</text>
</comment>
<dbReference type="GO" id="GO:0006260">
    <property type="term" value="P:DNA replication"/>
    <property type="evidence" value="ECO:0007669"/>
    <property type="project" value="UniProtKB-UniRule"/>
</dbReference>
<evidence type="ECO:0000256" key="7">
    <source>
        <dbReference type="ARBA" id="ARBA00022801"/>
    </source>
</evidence>
<feature type="cross-link" description="Glycyl lysine isopeptide (Lys-Gly) (interchain with G-Cter in SUMO)" evidence="15">
    <location>
        <position position="512"/>
    </location>
</feature>
<comment type="catalytic activity">
    <reaction evidence="12 15">
        <text>Couples ATP hydrolysis with the unwinding of duplex DNA by translocating in the 3'-5' direction.</text>
        <dbReference type="EC" id="5.6.2.4"/>
    </reaction>
</comment>
<dbReference type="Pfam" id="PF00519">
    <property type="entry name" value="PPV_E1_C"/>
    <property type="match status" value="1"/>
</dbReference>
<dbReference type="PIRSF" id="PIRSF003383">
    <property type="entry name" value="Rep_E1_papillomaV"/>
    <property type="match status" value="1"/>
</dbReference>
<dbReference type="InterPro" id="IPR027417">
    <property type="entry name" value="P-loop_NTPase"/>
</dbReference>
<dbReference type="InterPro" id="IPR037102">
    <property type="entry name" value="Znf_lg_T-Ag_D1_dom_sf"/>
</dbReference>
<accession>S6G0H0</accession>
<dbReference type="InterPro" id="IPR001177">
    <property type="entry name" value="PPV_DNA_helicase_E1_C"/>
</dbReference>
<dbReference type="EMBL" id="HG421739">
    <property type="protein sequence ID" value="CDG41970.1"/>
    <property type="molecule type" value="Genomic_DNA"/>
</dbReference>
<dbReference type="InterPro" id="IPR014015">
    <property type="entry name" value="Helicase_SF3_DNA-vir"/>
</dbReference>
<dbReference type="GO" id="GO:0043138">
    <property type="term" value="F:3'-5' DNA helicase activity"/>
    <property type="evidence" value="ECO:0007669"/>
    <property type="project" value="UniProtKB-UniRule"/>
</dbReference>
<dbReference type="KEGG" id="vg:16836479"/>
<keyword evidence="5 15" id="KW-0235">DNA replication</keyword>
<dbReference type="InterPro" id="IPR046832">
    <property type="entry name" value="PPV_E1_DBD"/>
</dbReference>
<dbReference type="GO" id="GO:0005524">
    <property type="term" value="F:ATP binding"/>
    <property type="evidence" value="ECO:0007669"/>
    <property type="project" value="UniProtKB-UniRule"/>
</dbReference>
<keyword evidence="2 15" id="KW-0244">Early protein</keyword>
<reference evidence="19 20" key="1">
    <citation type="submission" date="2013-07" db="EMBL/GenBank/DDBJ databases">
        <title>Novel human papillomavirus causing verruca vulgaris.</title>
        <authorList>
            <person name="Kocjan B.J."/>
            <person name="Hosnjak L."/>
            <person name="Poljak M."/>
        </authorList>
    </citation>
    <scope>NUCLEOTIDE SEQUENCE [LARGE SCALE GENOMIC DNA]</scope>
    <source>
        <strain evidence="19">SIBX16</strain>
    </source>
</reference>
<dbReference type="Gene3D" id="3.40.1310.10">
    <property type="match status" value="1"/>
</dbReference>
<name>S6G0H0_9PAPI</name>
<feature type="modified residue" description="Phosphoserine; by host" evidence="15">
    <location>
        <position position="87"/>
    </location>
</feature>
<evidence type="ECO:0000256" key="3">
    <source>
        <dbReference type="ARBA" id="ARBA00022553"/>
    </source>
</evidence>
<dbReference type="OrthoDB" id="4795at10239"/>
<comment type="similarity">
    <text evidence="15 16">Belongs to the papillomaviridae E1 protein family.</text>
</comment>
<keyword evidence="4 15" id="KW-1048">Host nucleus</keyword>
<evidence type="ECO:0000256" key="8">
    <source>
        <dbReference type="ARBA" id="ARBA00022806"/>
    </source>
</evidence>
<dbReference type="PROSITE" id="PS51206">
    <property type="entry name" value="SF3_HELICASE_1"/>
    <property type="match status" value="1"/>
</dbReference>
<evidence type="ECO:0000256" key="14">
    <source>
        <dbReference type="ARBA" id="ARBA00093297"/>
    </source>
</evidence>
<dbReference type="HAMAP" id="MF_04000">
    <property type="entry name" value="PPV_E1"/>
    <property type="match status" value="1"/>
</dbReference>
<dbReference type="SUPFAM" id="SSF55464">
    <property type="entry name" value="Origin of replication-binding domain, RBD-like"/>
    <property type="match status" value="1"/>
</dbReference>
<evidence type="ECO:0000256" key="1">
    <source>
        <dbReference type="ARBA" id="ARBA00004147"/>
    </source>
</evidence>
<dbReference type="GO" id="GO:0003677">
    <property type="term" value="F:DNA binding"/>
    <property type="evidence" value="ECO:0007669"/>
    <property type="project" value="UniProtKB-UniRule"/>
</dbReference>
<feature type="short sequence motif" description="Nuclear localization signal" evidence="15">
    <location>
        <begin position="81"/>
        <end position="83"/>
    </location>
</feature>
<keyword evidence="15" id="KW-1017">Isopeptide bond</keyword>
<keyword evidence="9 15" id="KW-0067">ATP-binding</keyword>
<dbReference type="Proteomes" id="UP000099010">
    <property type="component" value="Segment"/>
</dbReference>
<evidence type="ECO:0000313" key="19">
    <source>
        <dbReference type="EMBL" id="CDG41970.1"/>
    </source>
</evidence>
<dbReference type="GeneID" id="16836479"/>
<protein>
    <recommendedName>
        <fullName evidence="15 16">Replication protein E1</fullName>
        <ecNumber evidence="15 16">5.6.2.4</ecNumber>
    </recommendedName>
    <alternativeName>
        <fullName evidence="15">ATP-dependent helicase E1</fullName>
    </alternativeName>
    <alternativeName>
        <fullName evidence="15">DNA 3'-5' helicase E1</fullName>
    </alternativeName>
</protein>
<dbReference type="GO" id="GO:0042025">
    <property type="term" value="C:host cell nucleus"/>
    <property type="evidence" value="ECO:0007669"/>
    <property type="project" value="UniProtKB-SubCell"/>
</dbReference>
<comment type="function">
    <text evidence="14 15">ATP-dependent DNA 3'-5' helicase required for initiation of viral DNA replication. It forms a complex with the viral E2 protein. The E1-E2 complex binds to the replication origin which contains binding sites for both proteins. During the initial step, a dimer of E1 interacts with a dimer of protein E2 leading to a complex that binds the viral origin of replication with high specificity. Then, a second dimer of E1 displaces the E2 dimer in an ATP-dependent manner to form the E1 tetramer. Following this, two E1 monomers are added to each half of the site, which results in the formation of two E1 trimers on the viral ori. Subsequently, two hexamers will be created. The double hexamer acts as a bi-directional helicase machinery and unwinds the viral DNA and then recruits the host DNA polymerase to start replication.</text>
</comment>
<gene>
    <name evidence="15 19" type="primary">E1</name>
</gene>
<dbReference type="InterPro" id="IPR016393">
    <property type="entry name" value="Rep_E1_papillomaV"/>
</dbReference>
<keyword evidence="10 15" id="KW-0238">DNA-binding</keyword>
<evidence type="ECO:0000256" key="6">
    <source>
        <dbReference type="ARBA" id="ARBA00022741"/>
    </source>
</evidence>
<evidence type="ECO:0000256" key="2">
    <source>
        <dbReference type="ARBA" id="ARBA00022518"/>
    </source>
</evidence>
<comment type="PTM">
    <text evidence="15">Phosphorylated.</text>
</comment>
<feature type="short sequence motif" description="Nuclear export signal" evidence="15">
    <location>
        <begin position="95"/>
        <end position="104"/>
    </location>
</feature>
<comment type="subcellular location">
    <subcellularLocation>
        <location evidence="1 15">Host nucleus</location>
    </subcellularLocation>
</comment>
<evidence type="ECO:0000256" key="12">
    <source>
        <dbReference type="ARBA" id="ARBA00034617"/>
    </source>
</evidence>
<comment type="function">
    <text evidence="16">ATP-dependent DNA helicase required for initiation of viral DNA replication. It forms a complex with the viral E2 protein. The E1-E2 complex binds to the replication origin which contains binding sites for both proteins.</text>
</comment>
<dbReference type="GO" id="GO:0016887">
    <property type="term" value="F:ATP hydrolysis activity"/>
    <property type="evidence" value="ECO:0007669"/>
    <property type="project" value="RHEA"/>
</dbReference>
<evidence type="ECO:0000256" key="16">
    <source>
        <dbReference type="PIRNR" id="PIRNR003383"/>
    </source>
</evidence>
<sequence length="602" mass="68767">MGDVNKGTDLNNIDNTEWFIVEEADCVDNSLTALDDLFEESTNGSVVSNLLDDEPVDQGNSLALYNTQIADECDRAIGDLKRKYIGSPQKSIVDLSPRLAAVHISPQRVSKKRLFEDSGIVEDEASNSNELLQVEAEHGNRHNESHNTALLDILKCNNAKALFLGKFKDLFGVSFTDLTRQFKSDKTCCENWVLALYKVSDEIINSSKTILKQQCEYVQIIMYDIITLYLLQFRAAKSRDTINKMFTTVFDIHVLQILSDPPRSRSVAAALFFFTKRNSNACFYFGELPEWVAKHTLVNHQVAAAAETFELSQMIQWAYDNHLNEDHEIAYGYAQIADIDVNAAAFLKSNQQAKYVRDCAHMVRLYRRHEMRQMSMSHWIQKCCRECSTTGEWKIIASYLRYQNINVVAFLTALRSFFKCIPKKNCILLYGPPDTGKSYFGYSLVRFLRGKVISMMNRHSQFWLMPLQDGKIGFLDDCTYSAWQFMDINMRAALGGNDISLDSKHKAPVQLKLPPLLVTSNHDVMADQTLRYLHSRLTAFKFPNQMPLDEFGNPMYIINDETWKSFFIKLAVQLDLQFEEEDESGRPDRAFRCTAGPAPDSL</sequence>
<feature type="modified residue" description="Phosphoserine; by host" evidence="15">
    <location>
        <position position="91"/>
    </location>
</feature>
<dbReference type="Pfam" id="PF00524">
    <property type="entry name" value="PPV_E1_N"/>
    <property type="match status" value="1"/>
</dbReference>
<evidence type="ECO:0000256" key="4">
    <source>
        <dbReference type="ARBA" id="ARBA00022562"/>
    </source>
</evidence>
<evidence type="ECO:0000256" key="13">
    <source>
        <dbReference type="ARBA" id="ARBA00048988"/>
    </source>
</evidence>
<evidence type="ECO:0000256" key="11">
    <source>
        <dbReference type="ARBA" id="ARBA00023235"/>
    </source>
</evidence>
<evidence type="ECO:0000259" key="18">
    <source>
        <dbReference type="PROSITE" id="PS51206"/>
    </source>
</evidence>
<keyword evidence="7 15" id="KW-0378">Hydrolase</keyword>
<feature type="modified residue" description="Phosphoserine; by host" evidence="15">
    <location>
        <position position="96"/>
    </location>
</feature>
<dbReference type="InterPro" id="IPR046935">
    <property type="entry name" value="PPV_E1_DBD_sf"/>
</dbReference>
<comment type="subunit">
    <text evidence="15">Can form hexamers. Interacts with E2 protein; this interaction increases E1 DNA binding specificity. Interacts with host DNA polymerase subunit POLA2. Interacts with host single stranded DNA-binding protein RPA1. Interacts with host TOP1; this interaction stimulates the enzymatic activity of TOP1.</text>
</comment>
<feature type="binding site" evidence="15">
    <location>
        <begin position="431"/>
        <end position="438"/>
    </location>
    <ligand>
        <name>ATP</name>
        <dbReference type="ChEBI" id="CHEBI:30616"/>
    </ligand>
</feature>
<keyword evidence="3 15" id="KW-0597">Phosphoprotein</keyword>
<proteinExistence type="inferred from homology"/>
<keyword evidence="6 15" id="KW-0547">Nucleotide-binding</keyword>
<evidence type="ECO:0000256" key="17">
    <source>
        <dbReference type="SAM" id="MobiDB-lite"/>
    </source>
</evidence>
<organism evidence="19 20">
    <name type="scientific">Human papillomavirus 179</name>
    <dbReference type="NCBI Taxonomy" id="1472342"/>
    <lineage>
        <taxon>Viruses</taxon>
        <taxon>Monodnaviria</taxon>
        <taxon>Shotokuvirae</taxon>
        <taxon>Cossaviricota</taxon>
        <taxon>Papovaviricetes</taxon>
        <taxon>Zurhausenvirales</taxon>
        <taxon>Papillomaviridae</taxon>
        <taxon>Firstpapillomavirinae</taxon>
        <taxon>Gammapapillomavirus</taxon>
        <taxon>Gammapapillomavirus 15</taxon>
    </lineage>
</organism>
<dbReference type="EC" id="5.6.2.4" evidence="15 16"/>
<dbReference type="InterPro" id="IPR014000">
    <property type="entry name" value="PPV_DNA_helicase_E1_N"/>
</dbReference>
<evidence type="ECO:0000256" key="10">
    <source>
        <dbReference type="ARBA" id="ARBA00023125"/>
    </source>
</evidence>
<evidence type="ECO:0000256" key="9">
    <source>
        <dbReference type="ARBA" id="ARBA00022840"/>
    </source>
</evidence>
<comment type="caution">
    <text evidence="15">Lacks conserved residue(s) required for the propagation of feature annotation.</text>
</comment>
<dbReference type="Pfam" id="PF20450">
    <property type="entry name" value="PPV_E1_DBD"/>
    <property type="match status" value="1"/>
</dbReference>